<name>A0A8S0WL75_9FIRM</name>
<organism evidence="4">
    <name type="scientific">Acididesulfobacillus acetoxydans</name>
    <dbReference type="NCBI Taxonomy" id="1561005"/>
    <lineage>
        <taxon>Bacteria</taxon>
        <taxon>Bacillati</taxon>
        <taxon>Bacillota</taxon>
        <taxon>Clostridia</taxon>
        <taxon>Eubacteriales</taxon>
        <taxon>Peptococcaceae</taxon>
        <taxon>Acididesulfobacillus</taxon>
    </lineage>
</organism>
<dbReference type="GO" id="GO:0004553">
    <property type="term" value="F:hydrolase activity, hydrolyzing O-glycosyl compounds"/>
    <property type="evidence" value="ECO:0007669"/>
    <property type="project" value="InterPro"/>
</dbReference>
<dbReference type="SUPFAM" id="SSF50685">
    <property type="entry name" value="Barwin-like endoglucanases"/>
    <property type="match status" value="1"/>
</dbReference>
<dbReference type="Pfam" id="PF07501">
    <property type="entry name" value="G5"/>
    <property type="match status" value="1"/>
</dbReference>
<sequence length="390" mass="42297">MVLDLRAKVLTKVRTSRSTQIILSLILVCVLATPLILWRAQSIEVKIDNKMVHITTFSGTVGGALAHAGLHIYPEDRVFPARDTPIHPGMEITVKRSVPIRLNVDGQIILTRSAGDNVGDALDSLSRRFGLSLKPTDEINVARSRALSPGMEINVRRAVALDVTADGRQWVANLAPRTVAAALKKLGLTLGPLDKVSLPLNHIIRAGDHLTLVRVTQKKETLRTAVPYQVVTQPGNFPAGFPDRLVTSGVNGLEEQTVQVTLADGKEVNSKVLAQRIIRPPVNEIISRGAETSVSRGGRVINFRKAYIMRATAYSQLNPETATGAPAQWGVVAVDPRVIPLGTRLYVEGYGEAQALDTGADIKGKRIDLYMDTPQAAEAWGVRSVVVYVK</sequence>
<dbReference type="InterPro" id="IPR051933">
    <property type="entry name" value="Resuscitation_pf_RpfB"/>
</dbReference>
<keyword evidence="4" id="KW-0326">Glycosidase</keyword>
<protein>
    <submittedName>
        <fullName evidence="5">3D domain-containing protein</fullName>
    </submittedName>
    <submittedName>
        <fullName evidence="4">RlpA-like protein, double-psi beta-barrel domain</fullName>
        <ecNumber evidence="4">3.2.1.-</ecNumber>
    </submittedName>
</protein>
<dbReference type="SMART" id="SM01208">
    <property type="entry name" value="G5"/>
    <property type="match status" value="1"/>
</dbReference>
<dbReference type="AlphaFoldDB" id="A0A8S0WL75"/>
<evidence type="ECO:0000259" key="3">
    <source>
        <dbReference type="PROSITE" id="PS51109"/>
    </source>
</evidence>
<dbReference type="RefSeq" id="WP_240983628.1">
    <property type="nucleotide sequence ID" value="NZ_CDGJ01000052.1"/>
</dbReference>
<dbReference type="Proteomes" id="UP000836597">
    <property type="component" value="Chromosome"/>
</dbReference>
<keyword evidence="2" id="KW-0812">Transmembrane</keyword>
<keyword evidence="6" id="KW-1185">Reference proteome</keyword>
<dbReference type="Pfam" id="PF06725">
    <property type="entry name" value="3D"/>
    <property type="match status" value="1"/>
</dbReference>
<evidence type="ECO:0000313" key="5">
    <source>
        <dbReference type="EMBL" id="CEJ07440.1"/>
    </source>
</evidence>
<proteinExistence type="predicted"/>
<dbReference type="EMBL" id="LR746496">
    <property type="protein sequence ID" value="CAA7599874.1"/>
    <property type="molecule type" value="Genomic_DNA"/>
</dbReference>
<gene>
    <name evidence="4" type="ORF">DEACI_0508</name>
    <name evidence="5" type="ORF">DEACI_1905</name>
</gene>
<dbReference type="EC" id="3.2.1.-" evidence="4"/>
<dbReference type="InterPro" id="IPR010611">
    <property type="entry name" value="3D_dom"/>
</dbReference>
<dbReference type="PROSITE" id="PS51109">
    <property type="entry name" value="G5"/>
    <property type="match status" value="1"/>
</dbReference>
<evidence type="ECO:0000313" key="6">
    <source>
        <dbReference type="Proteomes" id="UP001071230"/>
    </source>
</evidence>
<dbReference type="InterPro" id="IPR011098">
    <property type="entry name" value="G5_dom"/>
</dbReference>
<dbReference type="GO" id="GO:0009254">
    <property type="term" value="P:peptidoglycan turnover"/>
    <property type="evidence" value="ECO:0007669"/>
    <property type="project" value="InterPro"/>
</dbReference>
<dbReference type="InterPro" id="IPR007137">
    <property type="entry name" value="DUF348"/>
</dbReference>
<accession>A0A8S0WL75</accession>
<dbReference type="KEGG" id="aacx:DEACI_0508"/>
<keyword evidence="4" id="KW-0378">Hydrolase</keyword>
<dbReference type="Pfam" id="PF03990">
    <property type="entry name" value="DUF348"/>
    <property type="match status" value="3"/>
</dbReference>
<keyword evidence="1" id="KW-0732">Signal</keyword>
<feature type="transmembrane region" description="Helical" evidence="2">
    <location>
        <begin position="21"/>
        <end position="40"/>
    </location>
</feature>
<evidence type="ECO:0000256" key="1">
    <source>
        <dbReference type="ARBA" id="ARBA00022729"/>
    </source>
</evidence>
<keyword evidence="2" id="KW-0472">Membrane</keyword>
<dbReference type="Proteomes" id="UP001071230">
    <property type="component" value="Unassembled WGS sequence"/>
</dbReference>
<dbReference type="GO" id="GO:0019867">
    <property type="term" value="C:outer membrane"/>
    <property type="evidence" value="ECO:0007669"/>
    <property type="project" value="InterPro"/>
</dbReference>
<dbReference type="InterPro" id="IPR036908">
    <property type="entry name" value="RlpA-like_sf"/>
</dbReference>
<dbReference type="Gene3D" id="2.40.40.10">
    <property type="entry name" value="RlpA-like domain"/>
    <property type="match status" value="1"/>
</dbReference>
<dbReference type="PANTHER" id="PTHR39160:SF4">
    <property type="entry name" value="RESUSCITATION-PROMOTING FACTOR RPFB"/>
    <property type="match status" value="1"/>
</dbReference>
<keyword evidence="2" id="KW-1133">Transmembrane helix</keyword>
<dbReference type="InterPro" id="IPR059180">
    <property type="entry name" value="3D_YorM"/>
</dbReference>
<evidence type="ECO:0000256" key="2">
    <source>
        <dbReference type="SAM" id="Phobius"/>
    </source>
</evidence>
<dbReference type="CDD" id="cd14667">
    <property type="entry name" value="3D_containing_proteins"/>
    <property type="match status" value="1"/>
</dbReference>
<reference evidence="5" key="1">
    <citation type="submission" date="2014-11" db="EMBL/GenBank/DDBJ databases">
        <authorList>
            <person name="Hornung B.V."/>
        </authorList>
    </citation>
    <scope>NUCLEOTIDE SEQUENCE</scope>
    <source>
        <strain evidence="5">INE</strain>
    </source>
</reference>
<dbReference type="Gene3D" id="2.20.230.10">
    <property type="entry name" value="Resuscitation-promoting factor rpfb"/>
    <property type="match status" value="1"/>
</dbReference>
<feature type="domain" description="G5" evidence="3">
    <location>
        <begin position="212"/>
        <end position="292"/>
    </location>
</feature>
<dbReference type="PANTHER" id="PTHR39160">
    <property type="entry name" value="CELL WALL-BINDING PROTEIN YOCH"/>
    <property type="match status" value="1"/>
</dbReference>
<dbReference type="EMBL" id="CDGJ01000052">
    <property type="protein sequence ID" value="CEJ07440.1"/>
    <property type="molecule type" value="Genomic_DNA"/>
</dbReference>
<evidence type="ECO:0000313" key="4">
    <source>
        <dbReference type="EMBL" id="CAA7599874.1"/>
    </source>
</evidence>
<reference evidence="4" key="2">
    <citation type="submission" date="2020-01" db="EMBL/GenBank/DDBJ databases">
        <authorList>
            <person name="Hornung B."/>
        </authorList>
    </citation>
    <scope>NUCLEOTIDE SEQUENCE</scope>
    <source>
        <strain evidence="4">PacBioINE</strain>
    </source>
</reference>